<dbReference type="Gene3D" id="3.40.50.300">
    <property type="entry name" value="P-loop containing nucleotide triphosphate hydrolases"/>
    <property type="match status" value="1"/>
</dbReference>
<dbReference type="OrthoDB" id="234177at2157"/>
<dbReference type="RefSeq" id="WP_087714912.1">
    <property type="nucleotide sequence ID" value="NZ_MWPH01000002.1"/>
</dbReference>
<organism evidence="1 2">
    <name type="scientific">Natronolimnobius baerhuensis</name>
    <dbReference type="NCBI Taxonomy" id="253108"/>
    <lineage>
        <taxon>Archaea</taxon>
        <taxon>Methanobacteriati</taxon>
        <taxon>Methanobacteriota</taxon>
        <taxon>Stenosarchaea group</taxon>
        <taxon>Halobacteria</taxon>
        <taxon>Halobacteriales</taxon>
        <taxon>Natrialbaceae</taxon>
        <taxon>Natronolimnobius</taxon>
    </lineage>
</organism>
<dbReference type="Proteomes" id="UP000196084">
    <property type="component" value="Unassembled WGS sequence"/>
</dbReference>
<dbReference type="SUPFAM" id="SSF53795">
    <property type="entry name" value="PEP carboxykinase-like"/>
    <property type="match status" value="1"/>
</dbReference>
<proteinExistence type="predicted"/>
<reference evidence="1 2" key="1">
    <citation type="submission" date="2017-02" db="EMBL/GenBank/DDBJ databases">
        <title>Natronthermophilus aegyptiacus gen. nov.,sp. nov., an aerobic, extremely halophilic alkalithermophilic archaeon isolated from the athalassohaline Wadi An Natrun, Egypt.</title>
        <authorList>
            <person name="Zhao B."/>
        </authorList>
    </citation>
    <scope>NUCLEOTIDE SEQUENCE [LARGE SCALE GENOMIC DNA]</scope>
    <source>
        <strain evidence="1 2">CGMCC 1.3597</strain>
    </source>
</reference>
<evidence type="ECO:0000313" key="2">
    <source>
        <dbReference type="Proteomes" id="UP000196084"/>
    </source>
</evidence>
<evidence type="ECO:0008006" key="3">
    <source>
        <dbReference type="Google" id="ProtNLM"/>
    </source>
</evidence>
<gene>
    <name evidence="1" type="ORF">B2G88_12505</name>
</gene>
<protein>
    <recommendedName>
        <fullName evidence="3">Serine kinase</fullName>
    </recommendedName>
</protein>
<keyword evidence="2" id="KW-1185">Reference proteome</keyword>
<accession>A0A202EA70</accession>
<sequence length="309" mass="33666">MYRYAAYGLEIQSSIQLPEFPRSETTQPADAVFRQGAVERVPESVPSVGRRRIEAEPGRCRFSYDGLGSFLVEDGDRIVFDAAAELKEGDSPRKLIRRLFANELICMLVHQRGELVLHASAVAINDEAAIFLGPKGAGKSTTAVAFHEQGYPVLEDDLVGIRFDESGQPVVVPGIPQVRLLPDAIDGLALEGTTQPEQEGDAEKRYKTVDTVQEPKPLTRCYFLETGPEIAFEPVPAQNRVLQVIAQTYTSGLLAKTDTVADNFELCTAIASASSFATLTRPQDHTQLPAVIDAVVDHMAPSAQKNSID</sequence>
<dbReference type="InterPro" id="IPR027417">
    <property type="entry name" value="P-loop_NTPase"/>
</dbReference>
<dbReference type="AlphaFoldDB" id="A0A202EA70"/>
<name>A0A202EA70_9EURY</name>
<evidence type="ECO:0000313" key="1">
    <source>
        <dbReference type="EMBL" id="OVE85155.1"/>
    </source>
</evidence>
<comment type="caution">
    <text evidence="1">The sequence shown here is derived from an EMBL/GenBank/DDBJ whole genome shotgun (WGS) entry which is preliminary data.</text>
</comment>
<dbReference type="EMBL" id="MWPH01000002">
    <property type="protein sequence ID" value="OVE85155.1"/>
    <property type="molecule type" value="Genomic_DNA"/>
</dbReference>